<gene>
    <name evidence="2" type="ORF">IAB08_00695</name>
</gene>
<dbReference type="AlphaFoldDB" id="A0A9D9DTG6"/>
<comment type="caution">
    <text evidence="2">The sequence shown here is derived from an EMBL/GenBank/DDBJ whole genome shotgun (WGS) entry which is preliminary data.</text>
</comment>
<name>A0A9D9DTG6_9BACT</name>
<reference evidence="2" key="1">
    <citation type="submission" date="2020-10" db="EMBL/GenBank/DDBJ databases">
        <authorList>
            <person name="Gilroy R."/>
        </authorList>
    </citation>
    <scope>NUCLEOTIDE SEQUENCE</scope>
    <source>
        <strain evidence="2">2889</strain>
    </source>
</reference>
<evidence type="ECO:0000256" key="1">
    <source>
        <dbReference type="SAM" id="SignalP"/>
    </source>
</evidence>
<feature type="chain" id="PRO_5038395175" description="Lipoprotein" evidence="1">
    <location>
        <begin position="24"/>
        <end position="122"/>
    </location>
</feature>
<feature type="signal peptide" evidence="1">
    <location>
        <begin position="1"/>
        <end position="23"/>
    </location>
</feature>
<dbReference type="Pfam" id="PF20205">
    <property type="entry name" value="DUF6567"/>
    <property type="match status" value="1"/>
</dbReference>
<dbReference type="Proteomes" id="UP000823612">
    <property type="component" value="Unassembled WGS sequence"/>
</dbReference>
<evidence type="ECO:0000313" key="2">
    <source>
        <dbReference type="EMBL" id="MBO8431800.1"/>
    </source>
</evidence>
<organism evidence="2 3">
    <name type="scientific">Candidatus Pullibacteroides excrementavium</name>
    <dbReference type="NCBI Taxonomy" id="2840905"/>
    <lineage>
        <taxon>Bacteria</taxon>
        <taxon>Pseudomonadati</taxon>
        <taxon>Bacteroidota</taxon>
        <taxon>Bacteroidia</taxon>
        <taxon>Bacteroidales</taxon>
        <taxon>Candidatus Pullibacteroides</taxon>
    </lineage>
</organism>
<dbReference type="InterPro" id="IPR046697">
    <property type="entry name" value="DUF6567"/>
</dbReference>
<evidence type="ECO:0000313" key="3">
    <source>
        <dbReference type="Proteomes" id="UP000823612"/>
    </source>
</evidence>
<reference evidence="2" key="2">
    <citation type="journal article" date="2021" name="PeerJ">
        <title>Extensive microbial diversity within the chicken gut microbiome revealed by metagenomics and culture.</title>
        <authorList>
            <person name="Gilroy R."/>
            <person name="Ravi A."/>
            <person name="Getino M."/>
            <person name="Pursley I."/>
            <person name="Horton D.L."/>
            <person name="Alikhan N.F."/>
            <person name="Baker D."/>
            <person name="Gharbi K."/>
            <person name="Hall N."/>
            <person name="Watson M."/>
            <person name="Adriaenssens E.M."/>
            <person name="Foster-Nyarko E."/>
            <person name="Jarju S."/>
            <person name="Secka A."/>
            <person name="Antonio M."/>
            <person name="Oren A."/>
            <person name="Chaudhuri R.R."/>
            <person name="La Ragione R."/>
            <person name="Hildebrand F."/>
            <person name="Pallen M.J."/>
        </authorList>
    </citation>
    <scope>NUCLEOTIDE SEQUENCE</scope>
    <source>
        <strain evidence="2">2889</strain>
    </source>
</reference>
<accession>A0A9D9DTG6</accession>
<evidence type="ECO:0008006" key="4">
    <source>
        <dbReference type="Google" id="ProtNLM"/>
    </source>
</evidence>
<sequence length="122" mass="13379">MRKIFAFIGIAFLFALLTGCSTARYNTSNHLNTETQIVLSEANYKIIKQVTGYAETTKVFGIGGLSRRACEANAYADMVANANLQGSQAIINVSFDDKGKGFLPIVWIRTVTAKGYVIEFTK</sequence>
<keyword evidence="1" id="KW-0732">Signal</keyword>
<dbReference type="PROSITE" id="PS51257">
    <property type="entry name" value="PROKAR_LIPOPROTEIN"/>
    <property type="match status" value="1"/>
</dbReference>
<proteinExistence type="predicted"/>
<dbReference type="EMBL" id="JADIMZ010000010">
    <property type="protein sequence ID" value="MBO8431800.1"/>
    <property type="molecule type" value="Genomic_DNA"/>
</dbReference>
<protein>
    <recommendedName>
        <fullName evidence="4">Lipoprotein</fullName>
    </recommendedName>
</protein>